<gene>
    <name evidence="1" type="ORF">METZ01_LOCUS131669</name>
</gene>
<reference evidence="1" key="1">
    <citation type="submission" date="2018-05" db="EMBL/GenBank/DDBJ databases">
        <authorList>
            <person name="Lanie J.A."/>
            <person name="Ng W.-L."/>
            <person name="Kazmierczak K.M."/>
            <person name="Andrzejewski T.M."/>
            <person name="Davidsen T.M."/>
            <person name="Wayne K.J."/>
            <person name="Tettelin H."/>
            <person name="Glass J.I."/>
            <person name="Rusch D."/>
            <person name="Podicherti R."/>
            <person name="Tsui H.-C.T."/>
            <person name="Winkler M.E."/>
        </authorList>
    </citation>
    <scope>NUCLEOTIDE SEQUENCE</scope>
</reference>
<accession>A0A381YP92</accession>
<protein>
    <submittedName>
        <fullName evidence="1">Uncharacterized protein</fullName>
    </submittedName>
</protein>
<name>A0A381YP92_9ZZZZ</name>
<dbReference type="EMBL" id="UINC01018706">
    <property type="protein sequence ID" value="SVA78815.1"/>
    <property type="molecule type" value="Genomic_DNA"/>
</dbReference>
<organism evidence="1">
    <name type="scientific">marine metagenome</name>
    <dbReference type="NCBI Taxonomy" id="408172"/>
    <lineage>
        <taxon>unclassified sequences</taxon>
        <taxon>metagenomes</taxon>
        <taxon>ecological metagenomes</taxon>
    </lineage>
</organism>
<dbReference type="AlphaFoldDB" id="A0A381YP92"/>
<evidence type="ECO:0000313" key="1">
    <source>
        <dbReference type="EMBL" id="SVA78815.1"/>
    </source>
</evidence>
<sequence>MFINAVFNRLHFFDLQIQLQTNIIINKSSQEFVNIFLY</sequence>
<proteinExistence type="predicted"/>